<reference evidence="11 12" key="1">
    <citation type="journal article" date="2015" name="Genome Biol. Evol.">
        <title>The genome of winter moth (Operophtera brumata) provides a genomic perspective on sexual dimorphism and phenology.</title>
        <authorList>
            <person name="Derks M.F."/>
            <person name="Smit S."/>
            <person name="Salis L."/>
            <person name="Schijlen E."/>
            <person name="Bossers A."/>
            <person name="Mateman C."/>
            <person name="Pijl A.S."/>
            <person name="de Ridder D."/>
            <person name="Groenen M.A."/>
            <person name="Visser M.E."/>
            <person name="Megens H.J."/>
        </authorList>
    </citation>
    <scope>NUCLEOTIDE SEQUENCE [LARGE SCALE GENOMIC DNA]</scope>
    <source>
        <strain evidence="11">WM2013NL</strain>
        <tissue evidence="11">Head and thorax</tissue>
    </source>
</reference>
<feature type="compositionally biased region" description="Basic and acidic residues" evidence="10">
    <location>
        <begin position="198"/>
        <end position="213"/>
    </location>
</feature>
<evidence type="ECO:0000313" key="11">
    <source>
        <dbReference type="EMBL" id="KOB72480.1"/>
    </source>
</evidence>
<dbReference type="GO" id="GO:0033553">
    <property type="term" value="C:rDNA heterochromatin"/>
    <property type="evidence" value="ECO:0007669"/>
    <property type="project" value="TreeGrafter"/>
</dbReference>
<keyword evidence="7 9" id="KW-0949">S-adenosyl-L-methionine</keyword>
<organism evidence="11 12">
    <name type="scientific">Operophtera brumata</name>
    <name type="common">Winter moth</name>
    <name type="synonym">Phalaena brumata</name>
    <dbReference type="NCBI Taxonomy" id="104452"/>
    <lineage>
        <taxon>Eukaryota</taxon>
        <taxon>Metazoa</taxon>
        <taxon>Ecdysozoa</taxon>
        <taxon>Arthropoda</taxon>
        <taxon>Hexapoda</taxon>
        <taxon>Insecta</taxon>
        <taxon>Pterygota</taxon>
        <taxon>Neoptera</taxon>
        <taxon>Endopterygota</taxon>
        <taxon>Lepidoptera</taxon>
        <taxon>Glossata</taxon>
        <taxon>Ditrysia</taxon>
        <taxon>Geometroidea</taxon>
        <taxon>Geometridae</taxon>
        <taxon>Larentiinae</taxon>
        <taxon>Operophtera</taxon>
    </lineage>
</organism>
<evidence type="ECO:0000313" key="12">
    <source>
        <dbReference type="Proteomes" id="UP000037510"/>
    </source>
</evidence>
<gene>
    <name evidence="11" type="ORF">OBRU01_08751</name>
</gene>
<dbReference type="GO" id="GO:0042149">
    <property type="term" value="P:cellular response to glucose starvation"/>
    <property type="evidence" value="ECO:0007669"/>
    <property type="project" value="TreeGrafter"/>
</dbReference>
<comment type="subcellular location">
    <subcellularLocation>
        <location evidence="1 9">Nucleus</location>
        <location evidence="1 9">Nucleolus</location>
    </subcellularLocation>
</comment>
<dbReference type="STRING" id="104452.A0A0L7LAP4"/>
<dbReference type="GO" id="GO:0032259">
    <property type="term" value="P:methylation"/>
    <property type="evidence" value="ECO:0007669"/>
    <property type="project" value="UniProtKB-KW"/>
</dbReference>
<name>A0A0L7LAP4_OPEBR</name>
<feature type="compositionally biased region" description="Basic residues" evidence="10">
    <location>
        <begin position="31"/>
        <end position="42"/>
    </location>
</feature>
<dbReference type="FunFam" id="1.10.10.2150:FF:000001">
    <property type="entry name" value="Ribosomal RNA-processing protein 8"/>
    <property type="match status" value="1"/>
</dbReference>
<feature type="region of interest" description="Disordered" evidence="10">
    <location>
        <begin position="109"/>
        <end position="138"/>
    </location>
</feature>
<evidence type="ECO:0000256" key="1">
    <source>
        <dbReference type="ARBA" id="ARBA00004604"/>
    </source>
</evidence>
<dbReference type="EMBL" id="JTDY01001944">
    <property type="protein sequence ID" value="KOB72480.1"/>
    <property type="molecule type" value="Genomic_DNA"/>
</dbReference>
<comment type="function">
    <text evidence="9">Probable methyltransferase required to silence rDNA.</text>
</comment>
<dbReference type="PANTHER" id="PTHR12787:SF0">
    <property type="entry name" value="RIBOSOMAL RNA-PROCESSING PROTEIN 8"/>
    <property type="match status" value="1"/>
</dbReference>
<accession>A0A0L7LAP4</accession>
<proteinExistence type="inferred from homology"/>
<dbReference type="Pfam" id="PF05148">
    <property type="entry name" value="Methyltransf_8"/>
    <property type="match status" value="2"/>
</dbReference>
<evidence type="ECO:0000256" key="4">
    <source>
        <dbReference type="ARBA" id="ARBA00022552"/>
    </source>
</evidence>
<comment type="caution">
    <text evidence="11">The sequence shown here is derived from an EMBL/GenBank/DDBJ whole genome shotgun (WGS) entry which is preliminary data.</text>
</comment>
<evidence type="ECO:0000256" key="5">
    <source>
        <dbReference type="ARBA" id="ARBA00022603"/>
    </source>
</evidence>
<dbReference type="GO" id="GO:0006364">
    <property type="term" value="P:rRNA processing"/>
    <property type="evidence" value="ECO:0007669"/>
    <property type="project" value="UniProtKB-UniRule"/>
</dbReference>
<keyword evidence="8 9" id="KW-0539">Nucleus</keyword>
<dbReference type="AlphaFoldDB" id="A0A0L7LAP4"/>
<comment type="similarity">
    <text evidence="2 9">Belongs to the methyltransferase superfamily. RRP8 family.</text>
</comment>
<keyword evidence="5 9" id="KW-0489">Methyltransferase</keyword>
<evidence type="ECO:0000256" key="10">
    <source>
        <dbReference type="SAM" id="MobiDB-lite"/>
    </source>
</evidence>
<dbReference type="Gene3D" id="1.10.10.2150">
    <property type="entry name" value="Ribosomal RNA-processing protein 8, N-terminal domain"/>
    <property type="match status" value="1"/>
</dbReference>
<dbReference type="PANTHER" id="PTHR12787">
    <property type="entry name" value="RIBOSOMAL RNA-PROCESSING PROTEIN 8"/>
    <property type="match status" value="1"/>
</dbReference>
<dbReference type="InterPro" id="IPR042036">
    <property type="entry name" value="RRP8_N"/>
</dbReference>
<evidence type="ECO:0000256" key="2">
    <source>
        <dbReference type="ARBA" id="ARBA00006301"/>
    </source>
</evidence>
<dbReference type="Gene3D" id="3.40.50.150">
    <property type="entry name" value="Vaccinia Virus protein VP39"/>
    <property type="match status" value="1"/>
</dbReference>
<dbReference type="InterPro" id="IPR007823">
    <property type="entry name" value="RRP8"/>
</dbReference>
<keyword evidence="4 9" id="KW-0698">rRNA processing</keyword>
<dbReference type="GO" id="GO:0000183">
    <property type="term" value="P:rDNA heterochromatin formation"/>
    <property type="evidence" value="ECO:0007669"/>
    <property type="project" value="TreeGrafter"/>
</dbReference>
<evidence type="ECO:0000256" key="6">
    <source>
        <dbReference type="ARBA" id="ARBA00022679"/>
    </source>
</evidence>
<keyword evidence="6 9" id="KW-0808">Transferase</keyword>
<feature type="region of interest" description="Disordered" evidence="10">
    <location>
        <begin position="180"/>
        <end position="269"/>
    </location>
</feature>
<evidence type="ECO:0000256" key="8">
    <source>
        <dbReference type="ARBA" id="ARBA00023242"/>
    </source>
</evidence>
<feature type="compositionally biased region" description="Basic and acidic residues" evidence="10">
    <location>
        <begin position="52"/>
        <end position="63"/>
    </location>
</feature>
<evidence type="ECO:0000256" key="9">
    <source>
        <dbReference type="RuleBase" id="RU365074"/>
    </source>
</evidence>
<protein>
    <recommendedName>
        <fullName evidence="3 9">Ribosomal RNA-processing protein 8</fullName>
        <ecNumber evidence="9">2.1.1.-</ecNumber>
    </recommendedName>
</protein>
<feature type="compositionally biased region" description="Polar residues" evidence="10">
    <location>
        <begin position="254"/>
        <end position="269"/>
    </location>
</feature>
<dbReference type="GO" id="GO:0008168">
    <property type="term" value="F:methyltransferase activity"/>
    <property type="evidence" value="ECO:0007669"/>
    <property type="project" value="UniProtKB-KW"/>
</dbReference>
<dbReference type="GO" id="GO:0046015">
    <property type="term" value="P:regulation of transcription by glucose"/>
    <property type="evidence" value="ECO:0007669"/>
    <property type="project" value="TreeGrafter"/>
</dbReference>
<dbReference type="Proteomes" id="UP000037510">
    <property type="component" value="Unassembled WGS sequence"/>
</dbReference>
<feature type="compositionally biased region" description="Low complexity" evidence="10">
    <location>
        <begin position="229"/>
        <end position="241"/>
    </location>
</feature>
<dbReference type="GO" id="GO:0005677">
    <property type="term" value="C:chromatin silencing complex"/>
    <property type="evidence" value="ECO:0007669"/>
    <property type="project" value="TreeGrafter"/>
</dbReference>
<feature type="region of interest" description="Disordered" evidence="10">
    <location>
        <begin position="19"/>
        <end position="77"/>
    </location>
</feature>
<sequence length="474" mass="54143">MVFAIPDWEDAHTNKNTVFGENAKLKQQKVSTKKSPQKKTNQKKVTLNGVAEKSKLIKKEDKKQLRRQQLNNTKSDISKKEKVEIVDIGKHKNVLKTKRQTGKVNVVAEESNTLNKQKQEKSRKRNLKKNKSDSSVKVENIDTDKLDEVLLNAKKNKFNEALIRDDVEAILFKEDKCPEGNKKMAHRQIKQEQVNQEDLLHRKNKNSDIDNKKTQKQTKNNKMLKAKNAKNNSISKAVNNKGVFKVKPTANGHIDNNNEPVPSPQTQENNKFEKVVNKPSLKTRQEKKKDKIKLILKEETAQFRFLNETLYTSSGSEASQLFQDDPTAFQNYHQGYQQQVKKWPAALAQQVPHSVRSFDLVAASPRVEACDMAHTPLLTGSVDAVVYCLALMGTDLTTYLLEANRVLKIGLVIYLSKNVTAFSNDVSRLGFKLVKLDAQHEVFFFMEFVKNQEPPVKKAKLPVLTLKPCIYKRR</sequence>
<evidence type="ECO:0000256" key="3">
    <source>
        <dbReference type="ARBA" id="ARBA00020203"/>
    </source>
</evidence>
<evidence type="ECO:0000256" key="7">
    <source>
        <dbReference type="ARBA" id="ARBA00022691"/>
    </source>
</evidence>
<dbReference type="EC" id="2.1.1.-" evidence="9"/>
<dbReference type="GO" id="GO:0005730">
    <property type="term" value="C:nucleolus"/>
    <property type="evidence" value="ECO:0007669"/>
    <property type="project" value="UniProtKB-SubCell"/>
</dbReference>
<dbReference type="InterPro" id="IPR029063">
    <property type="entry name" value="SAM-dependent_MTases_sf"/>
</dbReference>
<keyword evidence="12" id="KW-1185">Reference proteome</keyword>